<dbReference type="EC" id="2.4.-.-" evidence="2"/>
<dbReference type="PANTHER" id="PTHR43685">
    <property type="entry name" value="GLYCOSYLTRANSFERASE"/>
    <property type="match status" value="1"/>
</dbReference>
<accession>A0ABW9CFE3</accession>
<organism evidence="2 3">
    <name type="scientific">Caballeronia jiangsuensis</name>
    <dbReference type="NCBI Taxonomy" id="1458357"/>
    <lineage>
        <taxon>Bacteria</taxon>
        <taxon>Pseudomonadati</taxon>
        <taxon>Pseudomonadota</taxon>
        <taxon>Betaproteobacteria</taxon>
        <taxon>Burkholderiales</taxon>
        <taxon>Burkholderiaceae</taxon>
        <taxon>Caballeronia</taxon>
    </lineage>
</organism>
<dbReference type="SUPFAM" id="SSF53448">
    <property type="entry name" value="Nucleotide-diphospho-sugar transferases"/>
    <property type="match status" value="1"/>
</dbReference>
<evidence type="ECO:0000259" key="1">
    <source>
        <dbReference type="Pfam" id="PF00535"/>
    </source>
</evidence>
<name>A0ABW9CFE3_9BURK</name>
<dbReference type="InterPro" id="IPR001173">
    <property type="entry name" value="Glyco_trans_2-like"/>
</dbReference>
<keyword evidence="2" id="KW-0808">Transferase</keyword>
<gene>
    <name evidence="2" type="ORF">PQR08_07375</name>
</gene>
<dbReference type="InterPro" id="IPR029044">
    <property type="entry name" value="Nucleotide-diphossugar_trans"/>
</dbReference>
<dbReference type="Gene3D" id="3.90.550.10">
    <property type="entry name" value="Spore Coat Polysaccharide Biosynthesis Protein SpsA, Chain A"/>
    <property type="match status" value="1"/>
</dbReference>
<dbReference type="Proteomes" id="UP001629462">
    <property type="component" value="Unassembled WGS sequence"/>
</dbReference>
<dbReference type="EMBL" id="JAQQDB010000005">
    <property type="protein sequence ID" value="MFM0517243.1"/>
    <property type="molecule type" value="Genomic_DNA"/>
</dbReference>
<keyword evidence="2" id="KW-0328">Glycosyltransferase</keyword>
<dbReference type="CDD" id="cd00761">
    <property type="entry name" value="Glyco_tranf_GTA_type"/>
    <property type="match status" value="1"/>
</dbReference>
<sequence>MAGLKVFVTRELYPFTAGGIGRAIANLLDTHAGVRGGHEFAVVYLAQPLDETGFRERYPGAVLIDASPSSYVESDTDGFHYPPADQFSTHPLHAESVRAMRALKRLANEHGPLEYVEFSDWGAVAFASLQEKRLGLAFQDTTLAVRLHTSDSVLSATESKPVDQASLILYDLERKALADCDLLIGQVPATARWMQRFFDFPDSEWLPRLRIDPPPVRLEHGAPALASVVAQSATPIVFSSKIQRIKRPDVFVRGCCEFLKANPAYAGRIVLAAIAQDVDYLDVVKRLVPPDLADRFSFIQDATPEQRARLIACSVCVFPGSFESFCLAAFEASMSGALCIVNESNPAFSRESAWIDAVNCVKFDGGANGLSRALTRAFSIKQALQPVSSGPSSPPSWESTCTAARANTQRGPVAEPLVSVLIPHYNLGAYLNDTVRSALDSDHDRLEVVIVDDASTDPASIDVIARWQTSGDSRVRVVKLQHNVGLAGARNVAVSHARGEYALTLDADDLIERRFIGIAARALQRNPDFSFVVPQTAYFDDRPGGDAQPRYMTFVGEARASGLFINRFSTATLMARTALLRSLQYNESLHAYEDWELYVRAVMTRHRFIVTNAVHFHYRRRQDSMIHSESALQRMRLFYHDVLHGKELKIGDNRLPLFVLEGAVSGIGHGESVDHLRARLASYDNSAFVQAALAARAQLDRLPDWLYAPLKRLVNAARTMRATRRGA</sequence>
<evidence type="ECO:0000313" key="3">
    <source>
        <dbReference type="Proteomes" id="UP001629462"/>
    </source>
</evidence>
<dbReference type="RefSeq" id="WP_408161195.1">
    <property type="nucleotide sequence ID" value="NZ_JAQQDB010000005.1"/>
</dbReference>
<keyword evidence="3" id="KW-1185">Reference proteome</keyword>
<dbReference type="GO" id="GO:0016757">
    <property type="term" value="F:glycosyltransferase activity"/>
    <property type="evidence" value="ECO:0007669"/>
    <property type="project" value="UniProtKB-KW"/>
</dbReference>
<dbReference type="SUPFAM" id="SSF53756">
    <property type="entry name" value="UDP-Glycosyltransferase/glycogen phosphorylase"/>
    <property type="match status" value="1"/>
</dbReference>
<protein>
    <submittedName>
        <fullName evidence="2">Glycosyltransferase</fullName>
        <ecNumber evidence="2">2.4.-.-</ecNumber>
    </submittedName>
</protein>
<feature type="domain" description="Glycosyltransferase 2-like" evidence="1">
    <location>
        <begin position="419"/>
        <end position="544"/>
    </location>
</feature>
<proteinExistence type="predicted"/>
<comment type="caution">
    <text evidence="2">The sequence shown here is derived from an EMBL/GenBank/DDBJ whole genome shotgun (WGS) entry which is preliminary data.</text>
</comment>
<dbReference type="PANTHER" id="PTHR43685:SF2">
    <property type="entry name" value="GLYCOSYLTRANSFERASE 2-LIKE DOMAIN-CONTAINING PROTEIN"/>
    <property type="match status" value="1"/>
</dbReference>
<dbReference type="Gene3D" id="3.40.50.2000">
    <property type="entry name" value="Glycogen Phosphorylase B"/>
    <property type="match status" value="2"/>
</dbReference>
<evidence type="ECO:0000313" key="2">
    <source>
        <dbReference type="EMBL" id="MFM0517243.1"/>
    </source>
</evidence>
<dbReference type="Pfam" id="PF00535">
    <property type="entry name" value="Glycos_transf_2"/>
    <property type="match status" value="1"/>
</dbReference>
<dbReference type="InterPro" id="IPR050834">
    <property type="entry name" value="Glycosyltransf_2"/>
</dbReference>
<reference evidence="2 3" key="1">
    <citation type="journal article" date="2024" name="Chem. Sci.">
        <title>Discovery of megapolipeptins by genome mining of a Burkholderiales bacteria collection.</title>
        <authorList>
            <person name="Paulo B.S."/>
            <person name="Recchia M.J.J."/>
            <person name="Lee S."/>
            <person name="Fergusson C.H."/>
            <person name="Romanowski S.B."/>
            <person name="Hernandez A."/>
            <person name="Krull N."/>
            <person name="Liu D.Y."/>
            <person name="Cavanagh H."/>
            <person name="Bos A."/>
            <person name="Gray C.A."/>
            <person name="Murphy B.T."/>
            <person name="Linington R.G."/>
            <person name="Eustaquio A.S."/>
        </authorList>
    </citation>
    <scope>NUCLEOTIDE SEQUENCE [LARGE SCALE GENOMIC DNA]</scope>
    <source>
        <strain evidence="2 3">RL17-374-BIF-D</strain>
    </source>
</reference>